<dbReference type="EMBL" id="JAASQR010000003">
    <property type="protein sequence ID" value="NIJ17127.1"/>
    <property type="molecule type" value="Genomic_DNA"/>
</dbReference>
<protein>
    <recommendedName>
        <fullName evidence="3">Gene transfer agent family protein</fullName>
    </recommendedName>
</protein>
<sequence>MSGVSEAPNGARGEAALDLAGERLRLRPSFAALVAAEEELGPLFDLVDRAADGKLSLSDMAALFWHCLVDPPQGLTRDGLGEAIVEAGLAKLSPVLRGILKQILGGR</sequence>
<evidence type="ECO:0000313" key="2">
    <source>
        <dbReference type="Proteomes" id="UP000576821"/>
    </source>
</evidence>
<organism evidence="1 2">
    <name type="scientific">Sphingobium vermicomposti</name>
    <dbReference type="NCBI Taxonomy" id="529005"/>
    <lineage>
        <taxon>Bacteria</taxon>
        <taxon>Pseudomonadati</taxon>
        <taxon>Pseudomonadota</taxon>
        <taxon>Alphaproteobacteria</taxon>
        <taxon>Sphingomonadales</taxon>
        <taxon>Sphingomonadaceae</taxon>
        <taxon>Sphingobium</taxon>
    </lineage>
</organism>
<name>A0A846M4H9_9SPHN</name>
<keyword evidence="2" id="KW-1185">Reference proteome</keyword>
<accession>A0A846M4H9</accession>
<dbReference type="AlphaFoldDB" id="A0A846M4H9"/>
<proteinExistence type="predicted"/>
<dbReference type="InterPro" id="IPR021791">
    <property type="entry name" value="Phage_TAC_11"/>
</dbReference>
<evidence type="ECO:0008006" key="3">
    <source>
        <dbReference type="Google" id="ProtNLM"/>
    </source>
</evidence>
<dbReference type="RefSeq" id="WP_167303754.1">
    <property type="nucleotide sequence ID" value="NZ_JAASQR010000003.1"/>
</dbReference>
<evidence type="ECO:0000313" key="1">
    <source>
        <dbReference type="EMBL" id="NIJ17127.1"/>
    </source>
</evidence>
<gene>
    <name evidence="1" type="ORF">FHS54_002116</name>
</gene>
<reference evidence="1 2" key="1">
    <citation type="submission" date="2020-03" db="EMBL/GenBank/DDBJ databases">
        <title>Genomic Encyclopedia of Type Strains, Phase IV (KMG-IV): sequencing the most valuable type-strain genomes for metagenomic binning, comparative biology and taxonomic classification.</title>
        <authorList>
            <person name="Goeker M."/>
        </authorList>
    </citation>
    <scope>NUCLEOTIDE SEQUENCE [LARGE SCALE GENOMIC DNA]</scope>
    <source>
        <strain evidence="1 2">DSM 21299</strain>
    </source>
</reference>
<comment type="caution">
    <text evidence="1">The sequence shown here is derived from an EMBL/GenBank/DDBJ whole genome shotgun (WGS) entry which is preliminary data.</text>
</comment>
<dbReference type="Proteomes" id="UP000576821">
    <property type="component" value="Unassembled WGS sequence"/>
</dbReference>
<dbReference type="Pfam" id="PF11836">
    <property type="entry name" value="Phage_TAC_11"/>
    <property type="match status" value="1"/>
</dbReference>